<feature type="region of interest" description="Disordered" evidence="2">
    <location>
        <begin position="290"/>
        <end position="365"/>
    </location>
</feature>
<dbReference type="SUPFAM" id="SSF56317">
    <property type="entry name" value="Carbon-nitrogen hydrolase"/>
    <property type="match status" value="1"/>
</dbReference>
<dbReference type="Pfam" id="PF00795">
    <property type="entry name" value="CN_hydrolase"/>
    <property type="match status" value="1"/>
</dbReference>
<evidence type="ECO:0000313" key="5">
    <source>
        <dbReference type="Proteomes" id="UP000249402"/>
    </source>
</evidence>
<dbReference type="GeneID" id="37227387"/>
<dbReference type="RefSeq" id="XP_025578196.1">
    <property type="nucleotide sequence ID" value="XM_025722522.1"/>
</dbReference>
<dbReference type="InterPro" id="IPR003010">
    <property type="entry name" value="C-N_Hydrolase"/>
</dbReference>
<sequence>MSPQPLTLAITTTPTTTLQSLPQTIHLAASKGVHILLVPSMTPLPLSQPPETTTNPAQNIRETYLQIYNHAIDLNDPHTSPTTTAKSNNTREDLEQIAHTTNLYLIIGLLERAKGRIYRSVVFVHPCDGVVSVRRGSSLTGIEKLLLTSGPSTPTNTAPVTTKINGVDVKIGLGIGGENWVTGFRERMYRDGDGDGIQIYIAFGGKVLGDFGGISGVSGGDAGHEKEVWEALVRTVAVEGRVFGLGVWEGGSGSGSGDRAGVGGGIGDADGFQFGALHTHPTMWKKRSRSITAEGPHEIVWPEVHTQRDDDPDHEQEQEKGDEGVGAVVGSRARRSTAEGPHEIVWPDTHADEDWVSPGRKEKKGMGRVSAWMVSPLGEMLAPKEADGLLVKEIDLEDCIRARWDQDRGGLGDVFRLVLEGS</sequence>
<dbReference type="OrthoDB" id="4468020at2759"/>
<evidence type="ECO:0000256" key="2">
    <source>
        <dbReference type="SAM" id="MobiDB-lite"/>
    </source>
</evidence>
<reference evidence="4 5" key="1">
    <citation type="submission" date="2018-02" db="EMBL/GenBank/DDBJ databases">
        <title>The genomes of Aspergillus section Nigri reveals drivers in fungal speciation.</title>
        <authorList>
            <consortium name="DOE Joint Genome Institute"/>
            <person name="Vesth T.C."/>
            <person name="Nybo J."/>
            <person name="Theobald S."/>
            <person name="Brandl J."/>
            <person name="Frisvad J.C."/>
            <person name="Nielsen K.F."/>
            <person name="Lyhne E.K."/>
            <person name="Kogle M.E."/>
            <person name="Kuo A."/>
            <person name="Riley R."/>
            <person name="Clum A."/>
            <person name="Nolan M."/>
            <person name="Lipzen A."/>
            <person name="Salamov A."/>
            <person name="Henrissat B."/>
            <person name="Wiebenga A."/>
            <person name="De vries R.P."/>
            <person name="Grigoriev I.V."/>
            <person name="Mortensen U.H."/>
            <person name="Andersen M.R."/>
            <person name="Baker S.E."/>
        </authorList>
    </citation>
    <scope>NUCLEOTIDE SEQUENCE [LARGE SCALE GENOMIC DNA]</scope>
    <source>
        <strain evidence="4 5">CBS 121593</strain>
    </source>
</reference>
<dbReference type="PANTHER" id="PTHR46044:SF1">
    <property type="entry name" value="CN HYDROLASE DOMAIN-CONTAINING PROTEIN"/>
    <property type="match status" value="1"/>
</dbReference>
<comment type="similarity">
    <text evidence="1">Belongs to the carbon-nitrogen hydrolase superfamily. Nitrilase family.</text>
</comment>
<dbReference type="STRING" id="1448316.A0A395H8H1"/>
<gene>
    <name evidence="4" type="ORF">BO80DRAFT_462543</name>
</gene>
<accession>A0A395H8H1</accession>
<dbReference type="AlphaFoldDB" id="A0A395H8H1"/>
<feature type="domain" description="CN hydrolase" evidence="3">
    <location>
        <begin position="12"/>
        <end position="247"/>
    </location>
</feature>
<evidence type="ECO:0000313" key="4">
    <source>
        <dbReference type="EMBL" id="RAL03869.1"/>
    </source>
</evidence>
<evidence type="ECO:0000256" key="1">
    <source>
        <dbReference type="ARBA" id="ARBA00008129"/>
    </source>
</evidence>
<proteinExistence type="inferred from homology"/>
<dbReference type="VEuPathDB" id="FungiDB:BO80DRAFT_462543"/>
<name>A0A395H8H1_9EURO</name>
<feature type="compositionally biased region" description="Basic and acidic residues" evidence="2">
    <location>
        <begin position="305"/>
        <end position="323"/>
    </location>
</feature>
<dbReference type="InterPro" id="IPR044149">
    <property type="entry name" value="Nitrilases_CHs"/>
</dbReference>
<protein>
    <recommendedName>
        <fullName evidence="3">CN hydrolase domain-containing protein</fullName>
    </recommendedName>
</protein>
<dbReference type="GO" id="GO:0003824">
    <property type="term" value="F:catalytic activity"/>
    <property type="evidence" value="ECO:0007669"/>
    <property type="project" value="InterPro"/>
</dbReference>
<evidence type="ECO:0000259" key="3">
    <source>
        <dbReference type="Pfam" id="PF00795"/>
    </source>
</evidence>
<dbReference type="InterPro" id="IPR036526">
    <property type="entry name" value="C-N_Hydrolase_sf"/>
</dbReference>
<dbReference type="Gene3D" id="3.60.110.10">
    <property type="entry name" value="Carbon-nitrogen hydrolase"/>
    <property type="match status" value="1"/>
</dbReference>
<keyword evidence="5" id="KW-1185">Reference proteome</keyword>
<dbReference type="PANTHER" id="PTHR46044">
    <property type="entry name" value="NITRILASE"/>
    <property type="match status" value="1"/>
</dbReference>
<dbReference type="Proteomes" id="UP000249402">
    <property type="component" value="Unassembled WGS sequence"/>
</dbReference>
<organism evidence="4 5">
    <name type="scientific">Aspergillus ibericus CBS 121593</name>
    <dbReference type="NCBI Taxonomy" id="1448316"/>
    <lineage>
        <taxon>Eukaryota</taxon>
        <taxon>Fungi</taxon>
        <taxon>Dikarya</taxon>
        <taxon>Ascomycota</taxon>
        <taxon>Pezizomycotina</taxon>
        <taxon>Eurotiomycetes</taxon>
        <taxon>Eurotiomycetidae</taxon>
        <taxon>Eurotiales</taxon>
        <taxon>Aspergillaceae</taxon>
        <taxon>Aspergillus</taxon>
        <taxon>Aspergillus subgen. Circumdati</taxon>
    </lineage>
</organism>
<dbReference type="EMBL" id="KZ824426">
    <property type="protein sequence ID" value="RAL03869.1"/>
    <property type="molecule type" value="Genomic_DNA"/>
</dbReference>